<dbReference type="SMART" id="SM00487">
    <property type="entry name" value="DEXDc"/>
    <property type="match status" value="1"/>
</dbReference>
<protein>
    <submittedName>
        <fullName evidence="10">Uncharacterized protein</fullName>
    </submittedName>
</protein>
<comment type="similarity">
    <text evidence="2">Belongs to the DEAD box helicase family. DDX21/DDX50 subfamily.</text>
</comment>
<evidence type="ECO:0000259" key="8">
    <source>
        <dbReference type="PROSITE" id="PS51192"/>
    </source>
</evidence>
<evidence type="ECO:0000256" key="4">
    <source>
        <dbReference type="ARBA" id="ARBA00022801"/>
    </source>
</evidence>
<dbReference type="Proteomes" id="UP000078046">
    <property type="component" value="Unassembled WGS sequence"/>
</dbReference>
<dbReference type="InterPro" id="IPR011545">
    <property type="entry name" value="DEAD/DEAH_box_helicase_dom"/>
</dbReference>
<comment type="caution">
    <text evidence="10">The sequence shown here is derived from an EMBL/GenBank/DDBJ whole genome shotgun (WGS) entry which is preliminary data.</text>
</comment>
<evidence type="ECO:0000256" key="5">
    <source>
        <dbReference type="ARBA" id="ARBA00022806"/>
    </source>
</evidence>
<feature type="region of interest" description="Disordered" evidence="7">
    <location>
        <begin position="588"/>
        <end position="657"/>
    </location>
</feature>
<dbReference type="InterPro" id="IPR027417">
    <property type="entry name" value="P-loop_NTPase"/>
</dbReference>
<dbReference type="GO" id="GO:0005524">
    <property type="term" value="F:ATP binding"/>
    <property type="evidence" value="ECO:0007669"/>
    <property type="project" value="UniProtKB-KW"/>
</dbReference>
<keyword evidence="11" id="KW-1185">Reference proteome</keyword>
<dbReference type="EMBL" id="LWCA01000018">
    <property type="protein sequence ID" value="OAF71867.1"/>
    <property type="molecule type" value="Genomic_DNA"/>
</dbReference>
<feature type="compositionally biased region" description="Low complexity" evidence="7">
    <location>
        <begin position="616"/>
        <end position="649"/>
    </location>
</feature>
<keyword evidence="4" id="KW-0378">Hydrolase</keyword>
<evidence type="ECO:0000256" key="2">
    <source>
        <dbReference type="ARBA" id="ARBA00006517"/>
    </source>
</evidence>
<evidence type="ECO:0000256" key="3">
    <source>
        <dbReference type="ARBA" id="ARBA00022741"/>
    </source>
</evidence>
<dbReference type="InterPro" id="IPR035979">
    <property type="entry name" value="RBD_domain_sf"/>
</dbReference>
<gene>
    <name evidence="10" type="ORF">A3Q56_00365</name>
</gene>
<dbReference type="SUPFAM" id="SSF54928">
    <property type="entry name" value="RNA-binding domain, RBD"/>
    <property type="match status" value="1"/>
</dbReference>
<dbReference type="SUPFAM" id="SSF52540">
    <property type="entry name" value="P-loop containing nucleoside triphosphate hydrolases"/>
    <property type="match status" value="1"/>
</dbReference>
<dbReference type="InterPro" id="IPR050079">
    <property type="entry name" value="DEAD_box_RNA_helicase"/>
</dbReference>
<evidence type="ECO:0000313" key="10">
    <source>
        <dbReference type="EMBL" id="OAF71867.1"/>
    </source>
</evidence>
<comment type="subcellular location">
    <subcellularLocation>
        <location evidence="1">Cytoplasm</location>
    </subcellularLocation>
</comment>
<dbReference type="Pfam" id="PF00271">
    <property type="entry name" value="Helicase_C"/>
    <property type="match status" value="1"/>
</dbReference>
<dbReference type="CDD" id="cd00268">
    <property type="entry name" value="DEADc"/>
    <property type="match status" value="1"/>
</dbReference>
<dbReference type="Gene3D" id="3.30.70.2280">
    <property type="match status" value="1"/>
</dbReference>
<feature type="domain" description="Helicase C-terminal" evidence="9">
    <location>
        <begin position="294"/>
        <end position="436"/>
    </location>
</feature>
<evidence type="ECO:0000313" key="11">
    <source>
        <dbReference type="Proteomes" id="UP000078046"/>
    </source>
</evidence>
<dbReference type="OrthoDB" id="4255at2759"/>
<name>A0A177BC19_9BILA</name>
<dbReference type="InterPro" id="IPR012562">
    <property type="entry name" value="GUCT"/>
</dbReference>
<dbReference type="GO" id="GO:0003724">
    <property type="term" value="F:RNA helicase activity"/>
    <property type="evidence" value="ECO:0007669"/>
    <property type="project" value="UniProtKB-EC"/>
</dbReference>
<dbReference type="CDD" id="cd18787">
    <property type="entry name" value="SF2_C_DEAD"/>
    <property type="match status" value="1"/>
</dbReference>
<evidence type="ECO:0000256" key="6">
    <source>
        <dbReference type="ARBA" id="ARBA00022840"/>
    </source>
</evidence>
<dbReference type="Pfam" id="PF00270">
    <property type="entry name" value="DEAD"/>
    <property type="match status" value="1"/>
</dbReference>
<organism evidence="10 11">
    <name type="scientific">Intoshia linei</name>
    <dbReference type="NCBI Taxonomy" id="1819745"/>
    <lineage>
        <taxon>Eukaryota</taxon>
        <taxon>Metazoa</taxon>
        <taxon>Spiralia</taxon>
        <taxon>Lophotrochozoa</taxon>
        <taxon>Mesozoa</taxon>
        <taxon>Orthonectida</taxon>
        <taxon>Rhopaluridae</taxon>
        <taxon>Intoshia</taxon>
    </lineage>
</organism>
<dbReference type="PANTHER" id="PTHR47959:SF19">
    <property type="entry name" value="NUCLEOLAR RNA HELICASE 2-A"/>
    <property type="match status" value="1"/>
</dbReference>
<dbReference type="Gene3D" id="3.40.50.300">
    <property type="entry name" value="P-loop containing nucleotide triphosphate hydrolases"/>
    <property type="match status" value="2"/>
</dbReference>
<proteinExistence type="inferred from homology"/>
<keyword evidence="6" id="KW-0067">ATP-binding</keyword>
<keyword evidence="3" id="KW-0547">Nucleotide-binding</keyword>
<keyword evidence="5" id="KW-0347">Helicase</keyword>
<evidence type="ECO:0000256" key="1">
    <source>
        <dbReference type="ARBA" id="ARBA00004496"/>
    </source>
</evidence>
<dbReference type="GO" id="GO:0005730">
    <property type="term" value="C:nucleolus"/>
    <property type="evidence" value="ECO:0007669"/>
    <property type="project" value="UniProtKB-SubCell"/>
</dbReference>
<dbReference type="GO" id="GO:0016787">
    <property type="term" value="F:hydrolase activity"/>
    <property type="evidence" value="ECO:0007669"/>
    <property type="project" value="UniProtKB-KW"/>
</dbReference>
<dbReference type="GO" id="GO:0005829">
    <property type="term" value="C:cytosol"/>
    <property type="evidence" value="ECO:0007669"/>
    <property type="project" value="TreeGrafter"/>
</dbReference>
<reference evidence="10 11" key="1">
    <citation type="submission" date="2016-04" db="EMBL/GenBank/DDBJ databases">
        <title>The genome of Intoshia linei affirms orthonectids as highly simplified spiralians.</title>
        <authorList>
            <person name="Mikhailov K.V."/>
            <person name="Slusarev G.S."/>
            <person name="Nikitin M.A."/>
            <person name="Logacheva M.D."/>
            <person name="Penin A."/>
            <person name="Aleoshin V."/>
            <person name="Panchin Y.V."/>
        </authorList>
    </citation>
    <scope>NUCLEOTIDE SEQUENCE [LARGE SCALE GENOMIC DNA]</scope>
    <source>
        <strain evidence="10">Intl2013</strain>
        <tissue evidence="10">Whole animal</tissue>
    </source>
</reference>
<evidence type="ECO:0000259" key="9">
    <source>
        <dbReference type="PROSITE" id="PS51194"/>
    </source>
</evidence>
<dbReference type="InterPro" id="IPR014001">
    <property type="entry name" value="Helicase_ATP-bd"/>
</dbReference>
<dbReference type="AlphaFoldDB" id="A0A177BC19"/>
<sequence>MSKSENKKKKIIKRKKELEDISDTDLNETVEKKIKLDIKRELISDIEVISDNDVTCFSNYNIRPTTVKKLTDMGITKLFPIQYKTYNYIFNNQDVVGKARTGTGKTLAFALPLIEKIETKQTNSKKISVIILTPTRELANQIDATFKKLSSTLKISCFYGGTDYKPQIAAIRRGIDILIGTPGRILDHINSDRIDLSGLKHVILDEVDRMLDMGFSEPVEEILDCATYDEENKPQSLFFSATLPTWLKKNSSKYLSPKYKTVDLVASDGNQTGQNINHLSMLCGYHDRPQAICRLIKMYAHQEGSSGRVIIFCETKRDADELGGIEKIHGRVLHGNVAQESREAILADFRKGKFKILITTDVASRGIDLQIDLVIQCGTPNLVESYIHRSGRTARAGKNGVCICLYKREQQDQINKIERIAKIKFQRVGMPTVDNMIDAEIEESIEKIKDIDDILSDKLHLTAAKLIAEIGGAESAIAKALVVLCGKDCLSSSSIIDGRKGYTTFQITSDNEVRTKRYIWNIFNEKFPDITEEIKNLNIMADNMGCMFDIPNKLVEYVEEHWEDSGYLQLSKATELVELEKFASRPTFQSGRSFNRSNDSRRGNGNGNFNRRDNNNNRSFRGSNGFNRGNKRFNNSNSNGSRHSGNFNNQNKRKVFD</sequence>
<feature type="domain" description="Helicase ATP-binding" evidence="8">
    <location>
        <begin position="86"/>
        <end position="261"/>
    </location>
</feature>
<dbReference type="CDD" id="cd12937">
    <property type="entry name" value="GUCT_RH7_like"/>
    <property type="match status" value="1"/>
</dbReference>
<dbReference type="PROSITE" id="PS51194">
    <property type="entry name" value="HELICASE_CTER"/>
    <property type="match status" value="1"/>
</dbReference>
<dbReference type="PANTHER" id="PTHR47959">
    <property type="entry name" value="ATP-DEPENDENT RNA HELICASE RHLE-RELATED"/>
    <property type="match status" value="1"/>
</dbReference>
<dbReference type="InterPro" id="IPR001650">
    <property type="entry name" value="Helicase_C-like"/>
</dbReference>
<dbReference type="GO" id="GO:0003723">
    <property type="term" value="F:RNA binding"/>
    <property type="evidence" value="ECO:0007669"/>
    <property type="project" value="UniProtKB-KW"/>
</dbReference>
<evidence type="ECO:0000256" key="7">
    <source>
        <dbReference type="SAM" id="MobiDB-lite"/>
    </source>
</evidence>
<dbReference type="InterPro" id="IPR044742">
    <property type="entry name" value="DEAD/DEAH_RhlB"/>
</dbReference>
<accession>A0A177BC19</accession>
<dbReference type="PROSITE" id="PS51192">
    <property type="entry name" value="HELICASE_ATP_BIND_1"/>
    <property type="match status" value="1"/>
</dbReference>
<dbReference type="SMART" id="SM00490">
    <property type="entry name" value="HELICc"/>
    <property type="match status" value="1"/>
</dbReference>
<dbReference type="Pfam" id="PF08152">
    <property type="entry name" value="GUCT"/>
    <property type="match status" value="1"/>
</dbReference>